<keyword evidence="2" id="KW-0560">Oxidoreductase</keyword>
<comment type="similarity">
    <text evidence="1">Belongs to the iron-containing alcohol dehydrogenase family.</text>
</comment>
<dbReference type="FunFam" id="3.40.50.1970:FF:000003">
    <property type="entry name" value="Alcohol dehydrogenase, iron-containing"/>
    <property type="match status" value="1"/>
</dbReference>
<evidence type="ECO:0000259" key="4">
    <source>
        <dbReference type="Pfam" id="PF00465"/>
    </source>
</evidence>
<dbReference type="InterPro" id="IPR056798">
    <property type="entry name" value="ADH_Fe_C"/>
</dbReference>
<dbReference type="EMBL" id="JANTQA010000047">
    <property type="protein sequence ID" value="KAJ3433803.1"/>
    <property type="molecule type" value="Genomic_DNA"/>
</dbReference>
<dbReference type="AlphaFoldDB" id="A0AAV7Z177"/>
<proteinExistence type="inferred from homology"/>
<dbReference type="InterPro" id="IPR001670">
    <property type="entry name" value="ADH_Fe/GldA"/>
</dbReference>
<dbReference type="InterPro" id="IPR039697">
    <property type="entry name" value="Alcohol_dehydrogenase_Fe"/>
</dbReference>
<dbReference type="PROSITE" id="PS00913">
    <property type="entry name" value="ADH_IRON_1"/>
    <property type="match status" value="1"/>
</dbReference>
<dbReference type="GO" id="GO:0004022">
    <property type="term" value="F:alcohol dehydrogenase (NAD+) activity"/>
    <property type="evidence" value="ECO:0007669"/>
    <property type="project" value="TreeGrafter"/>
</dbReference>
<dbReference type="InterPro" id="IPR018211">
    <property type="entry name" value="ADH_Fe_CS"/>
</dbReference>
<sequence length="414" mass="45848">MTNIIDDELFDINTVCTIRGHTCVKFGCGAINTFKEDFAKLQKGYKITTVGVITGKSSYKSCGAWDVVKPALDELNIKVLLYDKVKTNPSKKMVNEALELFREDKPQYLISIGGGSPTDTAKVISVLLEFPKKTMEDFYNGEFSPLAEERVPLFVINTTAGTGTEIDQFAVVSDLEFNPPMKPIFVTEAIYPTHAINDPNLLLSIPKGLTLYTGVDALNHAMEACSTVTRSPFSYDLAIRVSHLVHKYLPIALKEPENKTARYWLHYAACIAGISFDNGLLHMTHSLEHSLAAFDPKIPHGLGLAVLQPSVLKRTYAALPKIMAKFLLPFDQTLEGKPEEAEKAACILEKWLMSIGITEKIKDLGFTEKDIPKLVESVYKTPPMSTLLSIAPFPIDKDVVAEVYKEAMTPLSKK</sequence>
<dbReference type="PANTHER" id="PTHR11496">
    <property type="entry name" value="ALCOHOL DEHYDROGENASE"/>
    <property type="match status" value="1"/>
</dbReference>
<accession>A0AAV7Z177</accession>
<dbReference type="Gene3D" id="1.20.1090.10">
    <property type="entry name" value="Dehydroquinate synthase-like - alpha domain"/>
    <property type="match status" value="1"/>
</dbReference>
<keyword evidence="3" id="KW-0520">NAD</keyword>
<dbReference type="PANTHER" id="PTHR11496:SF102">
    <property type="entry name" value="ALCOHOL DEHYDROGENASE 4"/>
    <property type="match status" value="1"/>
</dbReference>
<dbReference type="Pfam" id="PF25137">
    <property type="entry name" value="ADH_Fe_C"/>
    <property type="match status" value="1"/>
</dbReference>
<feature type="domain" description="Fe-containing alcohol dehydrogenase-like C-terminal" evidence="5">
    <location>
        <begin position="210"/>
        <end position="408"/>
    </location>
</feature>
<feature type="domain" description="Alcohol dehydrogenase iron-type/glycerol dehydrogenase GldA" evidence="4">
    <location>
        <begin position="24"/>
        <end position="199"/>
    </location>
</feature>
<protein>
    <submittedName>
        <fullName evidence="6">Alcohol dehydrogenase</fullName>
    </submittedName>
</protein>
<gene>
    <name evidence="6" type="ORF">M0812_22772</name>
</gene>
<dbReference type="Gene3D" id="3.40.50.1970">
    <property type="match status" value="1"/>
</dbReference>
<dbReference type="Proteomes" id="UP001146793">
    <property type="component" value="Unassembled WGS sequence"/>
</dbReference>
<name>A0AAV7Z177_9EUKA</name>
<evidence type="ECO:0000313" key="7">
    <source>
        <dbReference type="Proteomes" id="UP001146793"/>
    </source>
</evidence>
<evidence type="ECO:0000256" key="2">
    <source>
        <dbReference type="ARBA" id="ARBA00023002"/>
    </source>
</evidence>
<reference evidence="6" key="1">
    <citation type="submission" date="2022-08" db="EMBL/GenBank/DDBJ databases">
        <title>Novel sulphate-reducing endosymbionts in the free-living metamonad Anaeramoeba.</title>
        <authorList>
            <person name="Jerlstrom-Hultqvist J."/>
            <person name="Cepicka I."/>
            <person name="Gallot-Lavallee L."/>
            <person name="Salas-Leiva D."/>
            <person name="Curtis B.A."/>
            <person name="Zahonova K."/>
            <person name="Pipaliya S."/>
            <person name="Dacks J."/>
            <person name="Roger A.J."/>
        </authorList>
    </citation>
    <scope>NUCLEOTIDE SEQUENCE</scope>
    <source>
        <strain evidence="6">Busselton2</strain>
    </source>
</reference>
<evidence type="ECO:0000256" key="1">
    <source>
        <dbReference type="ARBA" id="ARBA00007358"/>
    </source>
</evidence>
<organism evidence="6 7">
    <name type="scientific">Anaeramoeba flamelloides</name>
    <dbReference type="NCBI Taxonomy" id="1746091"/>
    <lineage>
        <taxon>Eukaryota</taxon>
        <taxon>Metamonada</taxon>
        <taxon>Anaeramoebidae</taxon>
        <taxon>Anaeramoeba</taxon>
    </lineage>
</organism>
<comment type="caution">
    <text evidence="6">The sequence shown here is derived from an EMBL/GenBank/DDBJ whole genome shotgun (WGS) entry which is preliminary data.</text>
</comment>
<dbReference type="Pfam" id="PF00465">
    <property type="entry name" value="Fe-ADH"/>
    <property type="match status" value="1"/>
</dbReference>
<evidence type="ECO:0000256" key="3">
    <source>
        <dbReference type="ARBA" id="ARBA00023027"/>
    </source>
</evidence>
<dbReference type="SUPFAM" id="SSF56796">
    <property type="entry name" value="Dehydroquinate synthase-like"/>
    <property type="match status" value="1"/>
</dbReference>
<dbReference type="GO" id="GO:0046872">
    <property type="term" value="F:metal ion binding"/>
    <property type="evidence" value="ECO:0007669"/>
    <property type="project" value="InterPro"/>
</dbReference>
<evidence type="ECO:0000259" key="5">
    <source>
        <dbReference type="Pfam" id="PF25137"/>
    </source>
</evidence>
<evidence type="ECO:0000313" key="6">
    <source>
        <dbReference type="EMBL" id="KAJ3433803.1"/>
    </source>
</evidence>